<dbReference type="NCBIfam" id="TIGR02402">
    <property type="entry name" value="trehalose_TreZ"/>
    <property type="match status" value="1"/>
</dbReference>
<feature type="active site" description="Proton donor" evidence="15">
    <location>
        <position position="306"/>
    </location>
</feature>
<dbReference type="InterPro" id="IPR022567">
    <property type="entry name" value="DUF3459"/>
</dbReference>
<dbReference type="AlphaFoldDB" id="A0A1Y6G6I3"/>
<keyword evidence="8" id="KW-0119">Carbohydrate metabolism</keyword>
<reference evidence="19" key="1">
    <citation type="submission" date="2017-04" db="EMBL/GenBank/DDBJ databases">
        <authorList>
            <person name="Varghese N."/>
            <person name="Submissions S."/>
        </authorList>
    </citation>
    <scope>NUCLEOTIDE SEQUENCE [LARGE SCALE GENOMIC DNA]</scope>
</reference>
<dbReference type="InterPro" id="IPR017853">
    <property type="entry name" value="GH"/>
</dbReference>
<evidence type="ECO:0000256" key="15">
    <source>
        <dbReference type="PIRSR" id="PIRSR006337-1"/>
    </source>
</evidence>
<comment type="pathway">
    <text evidence="2 14">Glycan biosynthesis; trehalose biosynthesis.</text>
</comment>
<dbReference type="GO" id="GO:0005992">
    <property type="term" value="P:trehalose biosynthetic process"/>
    <property type="evidence" value="ECO:0007669"/>
    <property type="project" value="UniProtKB-UniRule"/>
</dbReference>
<evidence type="ECO:0000259" key="17">
    <source>
        <dbReference type="SMART" id="SM00642"/>
    </source>
</evidence>
<dbReference type="InterPro" id="IPR012768">
    <property type="entry name" value="Trehalose_TreZ"/>
</dbReference>
<dbReference type="SMART" id="SM00642">
    <property type="entry name" value="Aamy"/>
    <property type="match status" value="1"/>
</dbReference>
<evidence type="ECO:0000256" key="10">
    <source>
        <dbReference type="ARBA" id="ARBA00032057"/>
    </source>
</evidence>
<evidence type="ECO:0000256" key="14">
    <source>
        <dbReference type="PIRNR" id="PIRNR006337"/>
    </source>
</evidence>
<dbReference type="Proteomes" id="UP000194474">
    <property type="component" value="Unassembled WGS sequence"/>
</dbReference>
<dbReference type="Gene3D" id="3.20.20.80">
    <property type="entry name" value="Glycosidases"/>
    <property type="match status" value="1"/>
</dbReference>
<evidence type="ECO:0000256" key="12">
    <source>
        <dbReference type="ARBA" id="ARBA00034013"/>
    </source>
</evidence>
<dbReference type="PANTHER" id="PTHR43651:SF11">
    <property type="entry name" value="MALTO-OLIGOSYLTREHALOSE TREHALOHYDROLASE"/>
    <property type="match status" value="1"/>
</dbReference>
<evidence type="ECO:0000256" key="9">
    <source>
        <dbReference type="ARBA" id="ARBA00023295"/>
    </source>
</evidence>
<evidence type="ECO:0000256" key="7">
    <source>
        <dbReference type="ARBA" id="ARBA00022801"/>
    </source>
</evidence>
<accession>A0A1Y6G6I3</accession>
<dbReference type="Pfam" id="PF00128">
    <property type="entry name" value="Alpha-amylase"/>
    <property type="match status" value="1"/>
</dbReference>
<dbReference type="CDD" id="cd02853">
    <property type="entry name" value="E_set_MTHase_like_N"/>
    <property type="match status" value="1"/>
</dbReference>
<keyword evidence="7 14" id="KW-0378">Hydrolase</keyword>
<protein>
    <recommendedName>
        <fullName evidence="5 13">Malto-oligosyltrehalose trehalohydrolase</fullName>
        <shortName evidence="14">MTHase</shortName>
        <ecNumber evidence="4 13">3.2.1.141</ecNumber>
    </recommendedName>
    <alternativeName>
        <fullName evidence="11 14">4-alpha-D-((1-&gt;4)-alpha-D-glucano)trehalose trehalohydrolase</fullName>
    </alternativeName>
    <alternativeName>
        <fullName evidence="10 14">Maltooligosyl trehalose trehalohydrolase</fullName>
    </alternativeName>
</protein>
<dbReference type="InterPro" id="IPR014756">
    <property type="entry name" value="Ig_E-set"/>
</dbReference>
<dbReference type="PIRSF" id="PIRSF006337">
    <property type="entry name" value="Trehalose_TreZ"/>
    <property type="match status" value="1"/>
</dbReference>
<dbReference type="UniPathway" id="UPA00299"/>
<evidence type="ECO:0000313" key="19">
    <source>
        <dbReference type="Proteomes" id="UP000194474"/>
    </source>
</evidence>
<dbReference type="Gene3D" id="2.60.40.10">
    <property type="entry name" value="Immunoglobulins"/>
    <property type="match status" value="1"/>
</dbReference>
<dbReference type="GO" id="GO:0033942">
    <property type="term" value="F:4-alpha-D-(1-&gt;4)-alpha-D-glucanotrehalose trehalohydrolase activity"/>
    <property type="evidence" value="ECO:0007669"/>
    <property type="project" value="UniProtKB-EC"/>
</dbReference>
<dbReference type="InterPro" id="IPR013783">
    <property type="entry name" value="Ig-like_fold"/>
</dbReference>
<evidence type="ECO:0000256" key="8">
    <source>
        <dbReference type="ARBA" id="ARBA00023277"/>
    </source>
</evidence>
<name>A0A1Y6G6I3_9HYPH</name>
<dbReference type="Gene3D" id="1.10.10.760">
    <property type="entry name" value="E-set domains of sugar-utilizing enzymes"/>
    <property type="match status" value="1"/>
</dbReference>
<dbReference type="GO" id="GO:0005737">
    <property type="term" value="C:cytoplasm"/>
    <property type="evidence" value="ECO:0007669"/>
    <property type="project" value="UniProtKB-SubCell"/>
</dbReference>
<evidence type="ECO:0000256" key="16">
    <source>
        <dbReference type="PIRSR" id="PIRSR006337-3"/>
    </source>
</evidence>
<dbReference type="CDD" id="cd11325">
    <property type="entry name" value="AmyAc_GTHase"/>
    <property type="match status" value="1"/>
</dbReference>
<feature type="active site" description="Nucleophile" evidence="15">
    <location>
        <position position="271"/>
    </location>
</feature>
<dbReference type="EMBL" id="FXWK01000002">
    <property type="protein sequence ID" value="SMQ85801.1"/>
    <property type="molecule type" value="Genomic_DNA"/>
</dbReference>
<dbReference type="SUPFAM" id="SSF81296">
    <property type="entry name" value="E set domains"/>
    <property type="match status" value="1"/>
</dbReference>
<dbReference type="OrthoDB" id="9800174at2"/>
<feature type="domain" description="Glycosyl hydrolase family 13 catalytic" evidence="17">
    <location>
        <begin position="98"/>
        <end position="467"/>
    </location>
</feature>
<dbReference type="SUPFAM" id="SSF51445">
    <property type="entry name" value="(Trans)glycosidases"/>
    <property type="match status" value="1"/>
</dbReference>
<dbReference type="EC" id="3.2.1.141" evidence="4 13"/>
<comment type="catalytic activity">
    <reaction evidence="12 14">
        <text>hydrolysis of (1-&gt;4)-alpha-D-glucosidic linkage in 4-alpha-D-[(1-&gt;4)-alpha-D-glucanosyl]n trehalose to yield trehalose and (1-&gt;4)-alpha-D-glucan.</text>
        <dbReference type="EC" id="3.2.1.141"/>
    </reaction>
</comment>
<dbReference type="InterPro" id="IPR006047">
    <property type="entry name" value="GH13_cat_dom"/>
</dbReference>
<comment type="similarity">
    <text evidence="3 14">Belongs to the glycosyl hydrolase 13 family.</text>
</comment>
<comment type="subcellular location">
    <subcellularLocation>
        <location evidence="1 15">Cytoplasm</location>
    </subcellularLocation>
</comment>
<gene>
    <name evidence="18" type="ORF">SAMN06295905_3093</name>
</gene>
<keyword evidence="6" id="KW-0963">Cytoplasm</keyword>
<evidence type="ECO:0000256" key="11">
    <source>
        <dbReference type="ARBA" id="ARBA00033284"/>
    </source>
</evidence>
<evidence type="ECO:0000256" key="6">
    <source>
        <dbReference type="ARBA" id="ARBA00022490"/>
    </source>
</evidence>
<dbReference type="InterPro" id="IPR044901">
    <property type="entry name" value="Trehalose_TreZ_E-set_sf"/>
</dbReference>
<evidence type="ECO:0000256" key="4">
    <source>
        <dbReference type="ARBA" id="ARBA00012268"/>
    </source>
</evidence>
<evidence type="ECO:0000256" key="5">
    <source>
        <dbReference type="ARBA" id="ARBA00015938"/>
    </source>
</evidence>
<proteinExistence type="inferred from homology"/>
<feature type="site" description="Transition state stabilizer" evidence="16">
    <location>
        <position position="401"/>
    </location>
</feature>
<organism evidence="18 19">
    <name type="scientific">Devosia lucknowensis</name>
    <dbReference type="NCBI Taxonomy" id="1096929"/>
    <lineage>
        <taxon>Bacteria</taxon>
        <taxon>Pseudomonadati</taxon>
        <taxon>Pseudomonadota</taxon>
        <taxon>Alphaproteobacteria</taxon>
        <taxon>Hyphomicrobiales</taxon>
        <taxon>Devosiaceae</taxon>
        <taxon>Devosia</taxon>
    </lineage>
</organism>
<dbReference type="Pfam" id="PF11941">
    <property type="entry name" value="DUF3459"/>
    <property type="match status" value="1"/>
</dbReference>
<evidence type="ECO:0000256" key="13">
    <source>
        <dbReference type="NCBIfam" id="TIGR02402"/>
    </source>
</evidence>
<sequence length="626" mass="68758">MFRGALQGDIGETPNMFGAIVDQSGTLFGVWAPDHREAEVVVTGKGSFSLSPQGKGYFAGHVPGVTAGDRYMFRLDGGAPVPDLASRWQPDGNDGPSVVVSDSFKWTDGDWPGPSASDEVIYELHIGTFTPEGTWPGALEKLEALKALGVTIVQVMPIGTFKGAFGWGYDTTLPYAPFAPYGSPDDMRRFVDTAHALGIAVILDVVYNHVGLGDHFRAYGEQFFTKRHESEWGASFNYDDYENGASAVRDFIVGNAVYWIEAFHVDGLRLDAVQAMIDDSDEHVVAAITRAVRTAAAPRTAYMVVENQPQERLMIERPEQGGMGVDAMYSDDFQHAVRVAATGHNDFYYRDYLGTPQELISALKYGFLYQGQRSDMRDAAYGTYNLDTPAQRFVHFLENHDQVANSATGARLGALMAPARLRAITALLLLGPQTPCLFQGQEFASSNPFLYFFGIDGEEAESVATGRRQSVSNFPSVVDPVMQNLLARPDDRSTFVRSKLDWAEAESNAPILALHRDLLQMRREDPSFSQTSERRIDGAVLGDAALVIRVTTHDPSGHRLLLINLGRDHNMGVTAEPLLAPPPGHRWMPYWSSEHPDYGGAGRRPMDAAAYWILPADCTLVLKPQA</sequence>
<evidence type="ECO:0000256" key="1">
    <source>
        <dbReference type="ARBA" id="ARBA00004496"/>
    </source>
</evidence>
<dbReference type="PANTHER" id="PTHR43651">
    <property type="entry name" value="1,4-ALPHA-GLUCAN-BRANCHING ENZYME"/>
    <property type="match status" value="1"/>
</dbReference>
<evidence type="ECO:0000256" key="3">
    <source>
        <dbReference type="ARBA" id="ARBA00008061"/>
    </source>
</evidence>
<evidence type="ECO:0000256" key="2">
    <source>
        <dbReference type="ARBA" id="ARBA00005199"/>
    </source>
</evidence>
<keyword evidence="19" id="KW-1185">Reference proteome</keyword>
<keyword evidence="9 14" id="KW-0326">Glycosidase</keyword>
<evidence type="ECO:0000313" key="18">
    <source>
        <dbReference type="EMBL" id="SMQ85801.1"/>
    </source>
</evidence>